<dbReference type="PROSITE" id="PS50850">
    <property type="entry name" value="MFS"/>
    <property type="match status" value="1"/>
</dbReference>
<feature type="transmembrane region" description="Helical" evidence="4">
    <location>
        <begin position="239"/>
        <end position="259"/>
    </location>
</feature>
<keyword evidence="7" id="KW-1185">Reference proteome</keyword>
<dbReference type="Pfam" id="PF07690">
    <property type="entry name" value="MFS_1"/>
    <property type="match status" value="1"/>
</dbReference>
<protein>
    <submittedName>
        <fullName evidence="6">MFS transporter</fullName>
    </submittedName>
</protein>
<evidence type="ECO:0000313" key="7">
    <source>
        <dbReference type="Proteomes" id="UP001589830"/>
    </source>
</evidence>
<feature type="transmembrane region" description="Helical" evidence="4">
    <location>
        <begin position="65"/>
        <end position="84"/>
    </location>
</feature>
<feature type="transmembrane region" description="Helical" evidence="4">
    <location>
        <begin position="164"/>
        <end position="183"/>
    </location>
</feature>
<feature type="transmembrane region" description="Helical" evidence="4">
    <location>
        <begin position="120"/>
        <end position="143"/>
    </location>
</feature>
<evidence type="ECO:0000256" key="3">
    <source>
        <dbReference type="ARBA" id="ARBA00023136"/>
    </source>
</evidence>
<evidence type="ECO:0000259" key="5">
    <source>
        <dbReference type="PROSITE" id="PS50850"/>
    </source>
</evidence>
<dbReference type="PANTHER" id="PTHR23526">
    <property type="entry name" value="INTEGRAL MEMBRANE TRANSPORT PROTEIN-RELATED"/>
    <property type="match status" value="1"/>
</dbReference>
<organism evidence="6 7">
    <name type="scientific">Thermus composti</name>
    <dbReference type="NCBI Taxonomy" id="532059"/>
    <lineage>
        <taxon>Bacteria</taxon>
        <taxon>Thermotogati</taxon>
        <taxon>Deinococcota</taxon>
        <taxon>Deinococci</taxon>
        <taxon>Thermales</taxon>
        <taxon>Thermaceae</taxon>
        <taxon>Thermus</taxon>
    </lineage>
</organism>
<comment type="caution">
    <text evidence="6">The sequence shown here is derived from an EMBL/GenBank/DDBJ whole genome shotgun (WGS) entry which is preliminary data.</text>
</comment>
<dbReference type="InterPro" id="IPR011701">
    <property type="entry name" value="MFS"/>
</dbReference>
<keyword evidence="1 4" id="KW-0812">Transmembrane</keyword>
<dbReference type="SUPFAM" id="SSF103473">
    <property type="entry name" value="MFS general substrate transporter"/>
    <property type="match status" value="1"/>
</dbReference>
<evidence type="ECO:0000256" key="1">
    <source>
        <dbReference type="ARBA" id="ARBA00022692"/>
    </source>
</evidence>
<feature type="transmembrane region" description="Helical" evidence="4">
    <location>
        <begin position="382"/>
        <end position="400"/>
    </location>
</feature>
<dbReference type="Gene3D" id="1.20.1250.20">
    <property type="entry name" value="MFS general substrate transporter like domains"/>
    <property type="match status" value="2"/>
</dbReference>
<dbReference type="InterPro" id="IPR036259">
    <property type="entry name" value="MFS_trans_sf"/>
</dbReference>
<dbReference type="InterPro" id="IPR020846">
    <property type="entry name" value="MFS_dom"/>
</dbReference>
<feature type="transmembrane region" description="Helical" evidence="4">
    <location>
        <begin position="271"/>
        <end position="291"/>
    </location>
</feature>
<feature type="transmembrane region" description="Helical" evidence="4">
    <location>
        <begin position="31"/>
        <end position="53"/>
    </location>
</feature>
<name>A0ABV6Q2F8_9DEIN</name>
<feature type="domain" description="Major facilitator superfamily (MFS) profile" evidence="5">
    <location>
        <begin position="191"/>
        <end position="407"/>
    </location>
</feature>
<accession>A0ABV6Q2F8</accession>
<dbReference type="Proteomes" id="UP001589830">
    <property type="component" value="Unassembled WGS sequence"/>
</dbReference>
<dbReference type="EMBL" id="JBHLTW010000038">
    <property type="protein sequence ID" value="MFC0596297.1"/>
    <property type="molecule type" value="Genomic_DNA"/>
</dbReference>
<dbReference type="RefSeq" id="WP_188847238.1">
    <property type="nucleotide sequence ID" value="NZ_BMPJ01000010.1"/>
</dbReference>
<feature type="transmembrane region" description="Helical" evidence="4">
    <location>
        <begin position="298"/>
        <end position="316"/>
    </location>
</feature>
<evidence type="ECO:0000256" key="4">
    <source>
        <dbReference type="SAM" id="Phobius"/>
    </source>
</evidence>
<feature type="transmembrane region" description="Helical" evidence="4">
    <location>
        <begin position="96"/>
        <end position="114"/>
    </location>
</feature>
<dbReference type="InterPro" id="IPR052528">
    <property type="entry name" value="Sugar_transport-like"/>
</dbReference>
<feature type="transmembrane region" description="Helical" evidence="4">
    <location>
        <begin position="189"/>
        <end position="209"/>
    </location>
</feature>
<keyword evidence="3 4" id="KW-0472">Membrane</keyword>
<dbReference type="PANTHER" id="PTHR23526:SF1">
    <property type="entry name" value="MAJOR FACILITATOR SUPERFAMILY MFS_1"/>
    <property type="match status" value="1"/>
</dbReference>
<evidence type="ECO:0000313" key="6">
    <source>
        <dbReference type="EMBL" id="MFC0596297.1"/>
    </source>
</evidence>
<keyword evidence="2 4" id="KW-1133">Transmembrane helix</keyword>
<feature type="transmembrane region" description="Helical" evidence="4">
    <location>
        <begin position="356"/>
        <end position="376"/>
    </location>
</feature>
<evidence type="ECO:0000256" key="2">
    <source>
        <dbReference type="ARBA" id="ARBA00022989"/>
    </source>
</evidence>
<proteinExistence type="predicted"/>
<reference evidence="6 7" key="1">
    <citation type="submission" date="2024-09" db="EMBL/GenBank/DDBJ databases">
        <authorList>
            <person name="Sun Q."/>
            <person name="Mori K."/>
        </authorList>
    </citation>
    <scope>NUCLEOTIDE SEQUENCE [LARGE SCALE GENOMIC DNA]</scope>
    <source>
        <strain evidence="6 7">NCAIM B.02340</strain>
    </source>
</reference>
<sequence>MWKAPREGRTSILSILDLRERNYRLAVVNGWLVWLGDAFFNPYIVLAGFAAALGVPGSLVGLLPALLYAGTLLPQAFLVGYVSRLPRKILLYRRMAALRLLGLSLVTLSALFLGPWPGALLGGFFLGLSLNALFNGISNLPFWEVLAKAIPREKRSGLFSARNLIGGFLAFLAGLLTREILALDLPFPLPYALVFALGTLAFGIGWYLFGLIDEPEDPPSSQRPDLLAPLKDPGFRRYLGVRAFLALGGMAEPFFAAYAVQKLGQKEELGLYLAFYALSFTLCNLLWAQLAQKSSKRVLLPGMALALLALLLAPLLPPGTFGVVFFLQGAYLSAFGLATSTYLLNLAPEEKRSAYIGLGNTLAGVMGFAPVLGGVVLDRLGFSALFLLAALAYALGLLLGRRLPQEG</sequence>
<gene>
    <name evidence="6" type="ORF">ACFFFP_08995</name>
</gene>
<feature type="transmembrane region" description="Helical" evidence="4">
    <location>
        <begin position="322"/>
        <end position="344"/>
    </location>
</feature>